<dbReference type="Pfam" id="PF08448">
    <property type="entry name" value="PAS_4"/>
    <property type="match status" value="1"/>
</dbReference>
<dbReference type="Proteomes" id="UP000192582">
    <property type="component" value="Unassembled WGS sequence"/>
</dbReference>
<dbReference type="Gene3D" id="3.20.20.450">
    <property type="entry name" value="EAL domain"/>
    <property type="match status" value="1"/>
</dbReference>
<dbReference type="Pfam" id="PF08447">
    <property type="entry name" value="PAS_3"/>
    <property type="match status" value="1"/>
</dbReference>
<dbReference type="PROSITE" id="PS50887">
    <property type="entry name" value="GGDEF"/>
    <property type="match status" value="1"/>
</dbReference>
<dbReference type="InterPro" id="IPR013656">
    <property type="entry name" value="PAS_4"/>
</dbReference>
<dbReference type="PANTHER" id="PTHR44757:SF2">
    <property type="entry name" value="BIOFILM ARCHITECTURE MAINTENANCE PROTEIN MBAA"/>
    <property type="match status" value="1"/>
</dbReference>
<dbReference type="SUPFAM" id="SSF141868">
    <property type="entry name" value="EAL domain-like"/>
    <property type="match status" value="1"/>
</dbReference>
<dbReference type="InterPro" id="IPR052155">
    <property type="entry name" value="Biofilm_reg_signaling"/>
</dbReference>
<dbReference type="SMART" id="SM00065">
    <property type="entry name" value="GAF"/>
    <property type="match status" value="1"/>
</dbReference>
<dbReference type="SUPFAM" id="SSF55785">
    <property type="entry name" value="PYP-like sensor domain (PAS domain)"/>
    <property type="match status" value="2"/>
</dbReference>
<dbReference type="SMART" id="SM00091">
    <property type="entry name" value="PAS"/>
    <property type="match status" value="1"/>
</dbReference>
<dbReference type="PROSITE" id="PS50883">
    <property type="entry name" value="EAL"/>
    <property type="match status" value="1"/>
</dbReference>
<feature type="domain" description="PAS" evidence="1">
    <location>
        <begin position="112"/>
        <end position="182"/>
    </location>
</feature>
<dbReference type="Gene3D" id="3.30.450.40">
    <property type="match status" value="1"/>
</dbReference>
<dbReference type="CDD" id="cd00130">
    <property type="entry name" value="PAS"/>
    <property type="match status" value="2"/>
</dbReference>
<dbReference type="InterPro" id="IPR013655">
    <property type="entry name" value="PAS_fold_3"/>
</dbReference>
<dbReference type="PROSITE" id="PS50112">
    <property type="entry name" value="PAS"/>
    <property type="match status" value="1"/>
</dbReference>
<feature type="domain" description="GGDEF" evidence="4">
    <location>
        <begin position="424"/>
        <end position="555"/>
    </location>
</feature>
<evidence type="ECO:0000259" key="4">
    <source>
        <dbReference type="PROSITE" id="PS50887"/>
    </source>
</evidence>
<dbReference type="SMART" id="SM00267">
    <property type="entry name" value="GGDEF"/>
    <property type="match status" value="1"/>
</dbReference>
<keyword evidence="6" id="KW-1185">Reference proteome</keyword>
<dbReference type="PROSITE" id="PS50113">
    <property type="entry name" value="PAC"/>
    <property type="match status" value="1"/>
</dbReference>
<protein>
    <submittedName>
        <fullName evidence="5">PAS domain S-box-containing protein/diguanylate cyclase (GGDEF) domain-containing protein</fullName>
    </submittedName>
</protein>
<dbReference type="PANTHER" id="PTHR44757">
    <property type="entry name" value="DIGUANYLATE CYCLASE DGCP"/>
    <property type="match status" value="1"/>
</dbReference>
<feature type="domain" description="PAC" evidence="2">
    <location>
        <begin position="60"/>
        <end position="111"/>
    </location>
</feature>
<dbReference type="SUPFAM" id="SSF55781">
    <property type="entry name" value="GAF domain-like"/>
    <property type="match status" value="1"/>
</dbReference>
<dbReference type="EMBL" id="FWWU01000010">
    <property type="protein sequence ID" value="SMB97142.1"/>
    <property type="molecule type" value="Genomic_DNA"/>
</dbReference>
<dbReference type="InterPro" id="IPR043128">
    <property type="entry name" value="Rev_trsase/Diguanyl_cyclase"/>
</dbReference>
<dbReference type="InterPro" id="IPR001633">
    <property type="entry name" value="EAL_dom"/>
</dbReference>
<feature type="domain" description="EAL" evidence="3">
    <location>
        <begin position="564"/>
        <end position="817"/>
    </location>
</feature>
<dbReference type="FunFam" id="3.30.70.270:FF:000001">
    <property type="entry name" value="Diguanylate cyclase domain protein"/>
    <property type="match status" value="1"/>
</dbReference>
<dbReference type="FunFam" id="3.20.20.450:FF:000001">
    <property type="entry name" value="Cyclic di-GMP phosphodiesterase yahA"/>
    <property type="match status" value="1"/>
</dbReference>
<proteinExistence type="predicted"/>
<dbReference type="Gene3D" id="3.30.70.270">
    <property type="match status" value="1"/>
</dbReference>
<dbReference type="Pfam" id="PF13185">
    <property type="entry name" value="GAF_2"/>
    <property type="match status" value="1"/>
</dbReference>
<dbReference type="Pfam" id="PF00990">
    <property type="entry name" value="GGDEF"/>
    <property type="match status" value="1"/>
</dbReference>
<dbReference type="CDD" id="cd01948">
    <property type="entry name" value="EAL"/>
    <property type="match status" value="1"/>
</dbReference>
<dbReference type="InterPro" id="IPR035965">
    <property type="entry name" value="PAS-like_dom_sf"/>
</dbReference>
<sequence>MVVFDPHGGLIYASPSTQQLGYACAPSAPPVRAFDLIHPDDRPLVEKALRHASSFGEASVLSPHRVRHADGSWRWLEGTLVNLLDDFDVRGYMLIARDVTLIRQSQEALAQHSQEKAVLLESITDAFYSLDSSWRFTYVNDRAATLLARPAQELLGQVKWTVFPESVGTDIEERYREAVQTQRPFSFETWYPPLQVWGEINLYPSAQGLSVVIQDITARKVHEQLERDRLRILQMTVEGAPLPDILTEVSLMVERQRPGTLCSVLLLRDGRLYTGASPTLPPVFTQAVEGLRVGLNSGVCGTAAFTRQLVVIDDVATHPATQNFRALAALCGLHSCASLPILDGAGEVLGTFALYARQPKQIQAKDIELMEKARHLTALAIEQRRLHQQLTHQAQHDPLTQLPNRALAAEYLDHALRQAEDGGGDVALLFVDIDDFKAINDTLGHTVGDDVLIEVARRLSTCCREGDLLARAGGDEFSLVLPGTPQSAAVDMAQQVLGVLRRPFALHGRELYVAASVGISVSPQAGRDASSLRRHADLAMYRAKSRKLGYAVFEQEMNRRTLERLQLASDLRHAVENQELELHYQPQVNLSAGQVVGAEALLRWRHPQLGMVSPAQFIPLAEETGLIVPLGEWVLRQACRQAVRWTAASRATLRIAVNVSALQFERPDFVSIVAACLHDSGLEPEQLELELTESVVMQDIQESSARMTALRALGVRLAVDDFGTGHSSLSYLQRLPLNVLKIDRSFVQQVSGVESALGVVKAIVALAQHLGLGTVAEGIETKEEWRLLRELGCVDGQGFFFGRPAEAGKGWPVTATE</sequence>
<dbReference type="RefSeq" id="WP_084051192.1">
    <property type="nucleotide sequence ID" value="NZ_FWWU01000010.1"/>
</dbReference>
<dbReference type="SMART" id="SM00052">
    <property type="entry name" value="EAL"/>
    <property type="match status" value="1"/>
</dbReference>
<dbReference type="NCBIfam" id="TIGR00229">
    <property type="entry name" value="sensory_box"/>
    <property type="match status" value="2"/>
</dbReference>
<dbReference type="CDD" id="cd01949">
    <property type="entry name" value="GGDEF"/>
    <property type="match status" value="1"/>
</dbReference>
<evidence type="ECO:0000259" key="1">
    <source>
        <dbReference type="PROSITE" id="PS50112"/>
    </source>
</evidence>
<dbReference type="PIRSF" id="PIRSF005925">
    <property type="entry name" value="Dos"/>
    <property type="match status" value="1"/>
</dbReference>
<dbReference type="NCBIfam" id="TIGR00254">
    <property type="entry name" value="GGDEF"/>
    <property type="match status" value="1"/>
</dbReference>
<reference evidence="5 6" key="1">
    <citation type="submission" date="2017-04" db="EMBL/GenBank/DDBJ databases">
        <authorList>
            <person name="Afonso C.L."/>
            <person name="Miller P.J."/>
            <person name="Scott M.A."/>
            <person name="Spackman E."/>
            <person name="Goraichik I."/>
            <person name="Dimitrov K.M."/>
            <person name="Suarez D.L."/>
            <person name="Swayne D.E."/>
        </authorList>
    </citation>
    <scope>NUCLEOTIDE SEQUENCE [LARGE SCALE GENOMIC DNA]</scope>
    <source>
        <strain evidence="5 6">KR-140</strain>
    </source>
</reference>
<name>A0A1W1VUT0_9DEIO</name>
<dbReference type="InterPro" id="IPR012226">
    <property type="entry name" value="Diguanyl_cyclase/Pdiesterase"/>
</dbReference>
<dbReference type="InterPro" id="IPR029787">
    <property type="entry name" value="Nucleotide_cyclase"/>
</dbReference>
<evidence type="ECO:0000259" key="3">
    <source>
        <dbReference type="PROSITE" id="PS50883"/>
    </source>
</evidence>
<dbReference type="SUPFAM" id="SSF55073">
    <property type="entry name" value="Nucleotide cyclase"/>
    <property type="match status" value="1"/>
</dbReference>
<dbReference type="InterPro" id="IPR000014">
    <property type="entry name" value="PAS"/>
</dbReference>
<dbReference type="STRING" id="695939.SAMN00790413_06367"/>
<evidence type="ECO:0000259" key="2">
    <source>
        <dbReference type="PROSITE" id="PS50113"/>
    </source>
</evidence>
<dbReference type="InterPro" id="IPR029016">
    <property type="entry name" value="GAF-like_dom_sf"/>
</dbReference>
<evidence type="ECO:0000313" key="5">
    <source>
        <dbReference type="EMBL" id="SMB97142.1"/>
    </source>
</evidence>
<organism evidence="5 6">
    <name type="scientific">Deinococcus hopiensis KR-140</name>
    <dbReference type="NCBI Taxonomy" id="695939"/>
    <lineage>
        <taxon>Bacteria</taxon>
        <taxon>Thermotogati</taxon>
        <taxon>Deinococcota</taxon>
        <taxon>Deinococci</taxon>
        <taxon>Deinococcales</taxon>
        <taxon>Deinococcaceae</taxon>
        <taxon>Deinococcus</taxon>
    </lineage>
</organism>
<accession>A0A1W1VUT0</accession>
<evidence type="ECO:0000313" key="6">
    <source>
        <dbReference type="Proteomes" id="UP000192582"/>
    </source>
</evidence>
<dbReference type="OrthoDB" id="9816034at2"/>
<dbReference type="Gene3D" id="3.30.450.20">
    <property type="entry name" value="PAS domain"/>
    <property type="match status" value="2"/>
</dbReference>
<dbReference type="InterPro" id="IPR000160">
    <property type="entry name" value="GGDEF_dom"/>
</dbReference>
<dbReference type="InterPro" id="IPR035919">
    <property type="entry name" value="EAL_sf"/>
</dbReference>
<dbReference type="InterPro" id="IPR000700">
    <property type="entry name" value="PAS-assoc_C"/>
</dbReference>
<dbReference type="AlphaFoldDB" id="A0A1W1VUT0"/>
<dbReference type="InterPro" id="IPR003018">
    <property type="entry name" value="GAF"/>
</dbReference>
<gene>
    <name evidence="5" type="ORF">SAMN00790413_06367</name>
</gene>
<dbReference type="Pfam" id="PF00563">
    <property type="entry name" value="EAL"/>
    <property type="match status" value="1"/>
</dbReference>